<feature type="compositionally biased region" description="Low complexity" evidence="24">
    <location>
        <begin position="3115"/>
        <end position="3132"/>
    </location>
</feature>
<keyword evidence="17" id="KW-0408">Iron</keyword>
<dbReference type="GO" id="GO:0008270">
    <property type="term" value="F:zinc ion binding"/>
    <property type="evidence" value="ECO:0007669"/>
    <property type="project" value="UniProtKB-KW"/>
</dbReference>
<dbReference type="Pfam" id="PF22912">
    <property type="entry name" value="zf-DPOE"/>
    <property type="match status" value="1"/>
</dbReference>
<keyword evidence="19" id="KW-0238">DNA-binding</keyword>
<evidence type="ECO:0000256" key="6">
    <source>
        <dbReference type="ARBA" id="ARBA00017389"/>
    </source>
</evidence>
<dbReference type="GO" id="GO:0000278">
    <property type="term" value="P:mitotic cell cycle"/>
    <property type="evidence" value="ECO:0007669"/>
    <property type="project" value="TreeGrafter"/>
</dbReference>
<evidence type="ECO:0000256" key="7">
    <source>
        <dbReference type="ARBA" id="ARBA00022485"/>
    </source>
</evidence>
<dbReference type="PANTHER" id="PTHR10670">
    <property type="entry name" value="DNA POLYMERASE EPSILON CATALYTIC SUBUNIT A"/>
    <property type="match status" value="1"/>
</dbReference>
<protein>
    <recommendedName>
        <fullName evidence="6">DNA polymerase epsilon catalytic subunit A</fullName>
        <ecNumber evidence="5">2.7.7.7</ecNumber>
    </recommendedName>
    <alternativeName>
        <fullName evidence="22">DNA polymerase II subunit A</fullName>
    </alternativeName>
</protein>
<evidence type="ECO:0000256" key="20">
    <source>
        <dbReference type="ARBA" id="ARBA00023212"/>
    </source>
</evidence>
<dbReference type="CDD" id="cd22572">
    <property type="entry name" value="GCP5_NTD"/>
    <property type="match status" value="1"/>
</dbReference>
<evidence type="ECO:0000256" key="10">
    <source>
        <dbReference type="ARBA" id="ARBA00022695"/>
    </source>
</evidence>
<dbReference type="InterPro" id="IPR042087">
    <property type="entry name" value="DNA_pol_B_thumb"/>
</dbReference>
<dbReference type="GO" id="GO:0006297">
    <property type="term" value="P:nucleotide-excision repair, DNA gap filling"/>
    <property type="evidence" value="ECO:0007669"/>
    <property type="project" value="TreeGrafter"/>
</dbReference>
<feature type="compositionally biased region" description="Gly residues" evidence="24">
    <location>
        <begin position="1136"/>
        <end position="1152"/>
    </location>
</feature>
<keyword evidence="8" id="KW-0963">Cytoplasm</keyword>
<evidence type="ECO:0000256" key="22">
    <source>
        <dbReference type="ARBA" id="ARBA00032919"/>
    </source>
</evidence>
<accession>A0A9P6UKR9</accession>
<dbReference type="Gene3D" id="3.90.1600.10">
    <property type="entry name" value="Palm domain of DNA polymerase"/>
    <property type="match status" value="1"/>
</dbReference>
<dbReference type="InterPro" id="IPR054475">
    <property type="entry name" value="Znf-DPOE"/>
</dbReference>
<keyword evidence="14" id="KW-0863">Zinc-finger</keyword>
<dbReference type="GO" id="GO:0045004">
    <property type="term" value="P:DNA replication proofreading"/>
    <property type="evidence" value="ECO:0007669"/>
    <property type="project" value="TreeGrafter"/>
</dbReference>
<evidence type="ECO:0000256" key="16">
    <source>
        <dbReference type="ARBA" id="ARBA00022932"/>
    </source>
</evidence>
<name>A0A9P6UKR9_9FUNG</name>
<evidence type="ECO:0000256" key="9">
    <source>
        <dbReference type="ARBA" id="ARBA00022679"/>
    </source>
</evidence>
<dbReference type="InterPro" id="IPR006172">
    <property type="entry name" value="DNA-dir_DNA_pol_B"/>
</dbReference>
<evidence type="ECO:0000256" key="24">
    <source>
        <dbReference type="SAM" id="MobiDB-lite"/>
    </source>
</evidence>
<comment type="subcellular location">
    <subcellularLocation>
        <location evidence="2">Cytoplasm</location>
        <location evidence="2">Cytoskeleton</location>
    </subcellularLocation>
    <subcellularLocation>
        <location evidence="1">Nucleus</location>
    </subcellularLocation>
</comment>
<evidence type="ECO:0000313" key="27">
    <source>
        <dbReference type="Proteomes" id="UP000823405"/>
    </source>
</evidence>
<dbReference type="InterPro" id="IPR055191">
    <property type="entry name" value="POL2_thumb"/>
</dbReference>
<dbReference type="GO" id="GO:0000930">
    <property type="term" value="C:gamma-tubulin complex"/>
    <property type="evidence" value="ECO:0007669"/>
    <property type="project" value="UniProtKB-ARBA"/>
</dbReference>
<dbReference type="Pfam" id="PF23250">
    <property type="entry name" value="zf_DPOE_2"/>
    <property type="match status" value="1"/>
</dbReference>
<evidence type="ECO:0000256" key="3">
    <source>
        <dbReference type="ARBA" id="ARBA00005755"/>
    </source>
</evidence>
<dbReference type="InterPro" id="IPR059169">
    <property type="entry name" value="GCP5_N_ext"/>
</dbReference>
<gene>
    <name evidence="26" type="primary">POL2</name>
    <name evidence="26" type="ORF">BGZ97_013296</name>
</gene>
<dbReference type="SUPFAM" id="SSF53098">
    <property type="entry name" value="Ribonuclease H-like"/>
    <property type="match status" value="1"/>
</dbReference>
<dbReference type="InterPro" id="IPR036397">
    <property type="entry name" value="RNaseH_sf"/>
</dbReference>
<dbReference type="Gene3D" id="3.30.420.10">
    <property type="entry name" value="Ribonuclease H-like superfamily/Ribonuclease H"/>
    <property type="match status" value="1"/>
</dbReference>
<dbReference type="FunFam" id="1.10.132.60:FF:000002">
    <property type="entry name" value="DNA polymerase epsilon catalytic subunit"/>
    <property type="match status" value="1"/>
</dbReference>
<keyword evidence="13" id="KW-0479">Metal-binding</keyword>
<evidence type="ECO:0000256" key="15">
    <source>
        <dbReference type="ARBA" id="ARBA00022833"/>
    </source>
</evidence>
<evidence type="ECO:0000256" key="21">
    <source>
        <dbReference type="ARBA" id="ARBA00023242"/>
    </source>
</evidence>
<evidence type="ECO:0000256" key="5">
    <source>
        <dbReference type="ARBA" id="ARBA00012417"/>
    </source>
</evidence>
<evidence type="ECO:0000256" key="2">
    <source>
        <dbReference type="ARBA" id="ARBA00004245"/>
    </source>
</evidence>
<evidence type="ECO:0000256" key="18">
    <source>
        <dbReference type="ARBA" id="ARBA00023014"/>
    </source>
</evidence>
<dbReference type="CDD" id="cd05535">
    <property type="entry name" value="POLBc_epsilon"/>
    <property type="match status" value="1"/>
</dbReference>
<feature type="region of interest" description="Disordered" evidence="24">
    <location>
        <begin position="1127"/>
        <end position="1170"/>
    </location>
</feature>
<comment type="caution">
    <text evidence="26">The sequence shown here is derived from an EMBL/GenBank/DDBJ whole genome shotgun (WGS) entry which is preliminary data.</text>
</comment>
<dbReference type="GO" id="GO:0005816">
    <property type="term" value="C:spindle pole body"/>
    <property type="evidence" value="ECO:0007669"/>
    <property type="project" value="UniProtKB-ARBA"/>
</dbReference>
<reference evidence="26" key="1">
    <citation type="journal article" date="2020" name="Fungal Divers.">
        <title>Resolving the Mortierellaceae phylogeny through synthesis of multi-gene phylogenetics and phylogenomics.</title>
        <authorList>
            <person name="Vandepol N."/>
            <person name="Liber J."/>
            <person name="Desiro A."/>
            <person name="Na H."/>
            <person name="Kennedy M."/>
            <person name="Barry K."/>
            <person name="Grigoriev I.V."/>
            <person name="Miller A.N."/>
            <person name="O'Donnell K."/>
            <person name="Stajich J.E."/>
            <person name="Bonito G."/>
        </authorList>
    </citation>
    <scope>NUCLEOTIDE SEQUENCE</scope>
    <source>
        <strain evidence="26">NVP60</strain>
    </source>
</reference>
<keyword evidence="20" id="KW-0206">Cytoskeleton</keyword>
<keyword evidence="9" id="KW-0808">Transferase</keyword>
<dbReference type="InterPro" id="IPR041470">
    <property type="entry name" value="GCP_N"/>
</dbReference>
<dbReference type="SMART" id="SM01159">
    <property type="entry name" value="DUF1744"/>
    <property type="match status" value="1"/>
</dbReference>
<dbReference type="InterPro" id="IPR012337">
    <property type="entry name" value="RNaseH-like_sf"/>
</dbReference>
<dbReference type="FunFam" id="3.90.1600.10:FF:000006">
    <property type="entry name" value="DNA polymerase epsilon catalytic subunit"/>
    <property type="match status" value="1"/>
</dbReference>
<evidence type="ECO:0000256" key="13">
    <source>
        <dbReference type="ARBA" id="ARBA00022723"/>
    </source>
</evidence>
<dbReference type="GO" id="GO:0003677">
    <property type="term" value="F:DNA binding"/>
    <property type="evidence" value="ECO:0007669"/>
    <property type="project" value="UniProtKB-KW"/>
</dbReference>
<feature type="region of interest" description="Disordered" evidence="24">
    <location>
        <begin position="3110"/>
        <end position="3132"/>
    </location>
</feature>
<dbReference type="GO" id="GO:0008310">
    <property type="term" value="F:single-stranded DNA 3'-5' DNA exonuclease activity"/>
    <property type="evidence" value="ECO:0007669"/>
    <property type="project" value="TreeGrafter"/>
</dbReference>
<dbReference type="EC" id="2.7.7.7" evidence="5"/>
<proteinExistence type="inferred from homology"/>
<feature type="domain" description="DNA polymerase epsilon catalytic subunit A C-terminal" evidence="25">
    <location>
        <begin position="2645"/>
        <end position="3044"/>
    </location>
</feature>
<organism evidence="26 27">
    <name type="scientific">Linnemannia gamsii</name>
    <dbReference type="NCBI Taxonomy" id="64522"/>
    <lineage>
        <taxon>Eukaryota</taxon>
        <taxon>Fungi</taxon>
        <taxon>Fungi incertae sedis</taxon>
        <taxon>Mucoromycota</taxon>
        <taxon>Mortierellomycotina</taxon>
        <taxon>Mortierellomycetes</taxon>
        <taxon>Mortierellales</taxon>
        <taxon>Mortierellaceae</taxon>
        <taxon>Linnemannia</taxon>
    </lineage>
</organism>
<evidence type="ECO:0000256" key="19">
    <source>
        <dbReference type="ARBA" id="ARBA00023125"/>
    </source>
</evidence>
<dbReference type="GO" id="GO:0006272">
    <property type="term" value="P:leading strand elongation"/>
    <property type="evidence" value="ECO:0007669"/>
    <property type="project" value="TreeGrafter"/>
</dbReference>
<dbReference type="Gene3D" id="3.30.342.10">
    <property type="entry name" value="DNA Polymerase, chain B, domain 1"/>
    <property type="match status" value="1"/>
</dbReference>
<keyword evidence="16" id="KW-0239">DNA-directed DNA polymerase</keyword>
<evidence type="ECO:0000313" key="26">
    <source>
        <dbReference type="EMBL" id="KAG0308705.1"/>
    </source>
</evidence>
<keyword evidence="15" id="KW-0862">Zinc</keyword>
<dbReference type="FunFam" id="3.30.420.10:FF:000010">
    <property type="entry name" value="DNA polymerase epsilon catalytic subunit"/>
    <property type="match status" value="1"/>
</dbReference>
<dbReference type="PANTHER" id="PTHR10670:SF0">
    <property type="entry name" value="DNA POLYMERASE EPSILON CATALYTIC SUBUNIT A"/>
    <property type="match status" value="1"/>
</dbReference>
<comment type="catalytic activity">
    <reaction evidence="23">
        <text>DNA(n) + a 2'-deoxyribonucleoside 5'-triphosphate = DNA(n+1) + diphosphate</text>
        <dbReference type="Rhea" id="RHEA:22508"/>
        <dbReference type="Rhea" id="RHEA-COMP:17339"/>
        <dbReference type="Rhea" id="RHEA-COMP:17340"/>
        <dbReference type="ChEBI" id="CHEBI:33019"/>
        <dbReference type="ChEBI" id="CHEBI:61560"/>
        <dbReference type="ChEBI" id="CHEBI:173112"/>
        <dbReference type="EC" id="2.7.7.7"/>
    </reaction>
</comment>
<dbReference type="EMBL" id="JAAAIN010000980">
    <property type="protein sequence ID" value="KAG0308705.1"/>
    <property type="molecule type" value="Genomic_DNA"/>
</dbReference>
<dbReference type="InterPro" id="IPR013697">
    <property type="entry name" value="DNA_pol_e_suA_C"/>
</dbReference>
<evidence type="ECO:0000259" key="25">
    <source>
        <dbReference type="SMART" id="SM01159"/>
    </source>
</evidence>
<dbReference type="GO" id="GO:0006287">
    <property type="term" value="P:base-excision repair, gap-filling"/>
    <property type="evidence" value="ECO:0007669"/>
    <property type="project" value="TreeGrafter"/>
</dbReference>
<keyword evidence="10" id="KW-0548">Nucleotidyltransferase</keyword>
<evidence type="ECO:0000256" key="14">
    <source>
        <dbReference type="ARBA" id="ARBA00022771"/>
    </source>
</evidence>
<dbReference type="GO" id="GO:0005874">
    <property type="term" value="C:microtubule"/>
    <property type="evidence" value="ECO:0007669"/>
    <property type="project" value="UniProtKB-KW"/>
</dbReference>
<keyword evidence="12" id="KW-0235">DNA replication</keyword>
<feature type="region of interest" description="Disordered" evidence="24">
    <location>
        <begin position="185"/>
        <end position="206"/>
    </location>
</feature>
<dbReference type="CDD" id="cd05779">
    <property type="entry name" value="DNA_polB_epsilon_exo"/>
    <property type="match status" value="1"/>
</dbReference>
<dbReference type="InterPro" id="IPR040457">
    <property type="entry name" value="GCP_C"/>
</dbReference>
<evidence type="ECO:0000256" key="11">
    <source>
        <dbReference type="ARBA" id="ARBA00022701"/>
    </source>
</evidence>
<dbReference type="GO" id="GO:0000166">
    <property type="term" value="F:nucleotide binding"/>
    <property type="evidence" value="ECO:0007669"/>
    <property type="project" value="InterPro"/>
</dbReference>
<dbReference type="Pfam" id="PF03104">
    <property type="entry name" value="DNA_pol_B_exo1"/>
    <property type="match status" value="1"/>
</dbReference>
<sequence length="3383" mass="385546">MSKRRTTVLPEAGRQLITYVTGFQPGQEYFDTCSEYVSHHLFDVSGMGGVQNKAMDHEVINKRVIGLTEKFSMKGQDQKAEALKGFHGRLRKLARSVGEGDQSMTVTTSSETDQEEAAQNIVSSVLLMLLELSDTPTVPRKGEYGYVIPQVLRPTKAPKTQQQINKELWASILKEDPLVGDHWKQVTTRDNSQEAENSDSDFEDMDVNPRVVPVSVTEDPGLASKDEIVSKINSRHAMGSTVTNQRGDGIWTHRDVLRPQTLPAKTLERHQYWRDGVVVSREPKVSSSRPPVGYDIQSSDLNSAFQNSRDFVLAHSIPVMDEIDIIHEVFFLLQGLPTTIFVLGEDESFKMSPMITTSHLTPGTVSAIITPFQESATVVRALQVLADRICSAPPQAHGKVIQMFSSAIYSELIEFKEFVASVERTYHQRCTGSASRMASLIELEATLSGRLNLAYMLQDFIKHCDFYTEASNNGERACSHSIDVLSRLYDNIRQLELCGDIQASTMFQRLLQQAIQPFLLDMERWLSGQPLDSESEFMIKQSPQVDLFSPQFWSEGYQIQAEIVTDDATNGKPRTSTAQVSPCFVLDLSLKQLLYAGKAMQISLALKSFEASIPTATGFAKTVSYCMFEGPGSTSAMDCTNEAFPSTSSLQHDFPGYSTILGHQYPLRPLSPLFSDTMRTSNLSNGNAAIDFTFRMESELAKAIQSQYSSANTILKSLLFAQSRLQWHLRGMSEFFFMMQGEVMHLFAASIFNKMKRKRPWLDSYTLESTFHQVATLCDWKYAKFVKVRVSEGKRPWTDLVRLKAQTLELIEFDYMLPWPLGGILYSTESSKRMYSRITGLLFQVQTVKFAIEQSFFLKSKPRPAPELSIFWKLRIRFLSTMNDLWSYFMMTVLDVQVQKFQSQIEGQGDLDDVIRLSQRFISTCYERCFLKERTLPLHRTLLTMLNLALEFSTLFSRFIVDRAQEYDTQPKVADPSVERAGRSGRRVSFNTPPRVYLGAHRSIPVRSTGEHSSDSEEDSYDQDQYLDEGQAEKGDSVRDGQGHLAHEDIEMDPGESSSSVKKQRVDSKTTVFPRERSSHRREYRRTDTARKTSQGGIGSGSYHESLEAIEQELNRGQVHMGFKKTTFGLMPPSNRGGGTSRGGQGGGGRGGKSYRDPKAQAFVPTGDEGTHVEQRFDDAVLQDEIDEKLGFFKFQEGPDKLGWLINQHATIVKDEDWPTGRSAIDYYFIQDDGEMFKITMKYSPYFYIAVKVGFEGDVEEYIRRKFENLVEKMTRVQKEDLDMPNHLLGNTRTFIKLAFRNVRDLLSVRKVVFPAAKQNLAKMSVLDTYAEAVSAATDFGMDHEPISSKAGGGDGLDYIVDIREYDIPYTIRVAIDKDIRIGLWYTVRVTPTDVEIKRQFDRVARADPVVFAFDIETTKLPLKFPDAAIDSVMMISYMIDGQGFLITNREVVSQDIDDFEYTPKPEYEGLFTIFNESNEEECLRRFFHHVQEVKPTVFVTYNGDFFDWPFMEARAKVHGIDMFLEIGVKKDDEDEYKSNTAVHMDAFRWVKRDSYLPMGSQGLKSVTKEKLGYNPMELDPEDMTRFASERPQTLAQYSVSDAVATYYLYMKYVHPFIFSLCNIIPMNPDEVLRKGSGTLCETLLMVEAYQGNIIMPNKHVESFNKMYDGHLLESETYVGGHVEALKAGVYRSDIPNDFKLDPSTAQQLIDDLDAALKFSIEVEGNLKMEDVLNYEEVKAAITAPLEDLRDNPKRRENPSIYHLDVAAMYPNIILTNRLQPDSIVEESTCAACDFNLVGKECDRRMTWSWRGEYFPAKRSEYNMIRNQLESERFPGKKPWDEPRTFHSLTEAEQAALITKRIAEYSRKVYRKTHETKVMEREAVVCQRENPFYVDTVKAFRDRRYEYKGLHKKWKGETEKAVKSGDLVETENAKKMVVLYDSLQLAHKCILNSFYGYVMRKGARWYSMEMAGIVCLTGARIIQLARQLVERMGQPLELDTDGIWCIFPQTFPEDFTFKLKSGKKFPISYPCTMLNHLVHAKFTNKQYQVLKNPDDHEYETIEENSIFFEVDGPYHAMILPASKEEDKLLKKRYAVFNKDGSIAELKGFEVKRRGELKLIKNFQSQLFKVFLEGSDLVGCYDAVARVANQWLDVLYSKAVDLEEGELFDLISENRNMSKSLEEYGAQKSTAISTAKRLGEFLGDQMVKDKGLNCKFIIATQPAGAPVTERAIPVAIFSAEPTVMKFYLRKWLKDSSLQDFDIRSILDWHYYLERFGGVIQKLITIPAAMQEVSNPIPRVRHPDWLFKRVAAVDDKFKQHRITDAFKPAEKRPFNADGIMDLEDFGSSGANQGMPSRPIVHKITKTGKSGGKMQQQQKSIEEQVLELELPSEMPDMLTDYHGFLAYQKKKWKRQRLERAQRKALGQSRAKGPVGSLSGFIQQQSTNILTKLWQIVQIVETEIPGEFRLWILIDKALHSVRLSVPRIFYVNSRVEDANHETRLFPKQKLVRTLPRAHPCLHLYQFTMPESLYQKESKNLSSFFSHPDVEGVYETQLPLFYRAIINLTCVCSVSNRAKRGLDEGFELADLKPVSMDKMSYLQGDQALNYLYLYHATTDTRHLFALFSSVQNRVFVFVVDAPGQKGQMPNMSRTYESVKAEIERMPDTNRRPNKAFEYFDQLQFDIEYITNEKAALKGLAKCLSKYQDERRGATAVILHSPRSRQRMLENMSILSDFPLISMPCPKSTKPFQALAWQTNATKRMLAQFLSVGGWITEQIALARYADVPLCNIEQDSPIFVTDVLLARRLQRHDMLLWWSPSSKPDLGGREDDENLSGSEELSDPNINAPGHYETVCLEMDMLHLAVNTLLQSSQINELEGGGEAALDASHTLDDYNSGKVSSVISFGTGMASVQAFAMIKAMVRGWAIEMAETQGFFAESMMGHFHRWLTSPSSKLYDPSMYALIHGLMKKVFLQLVADFKRLGSRVIFGNFNKLTVATSKASVGNAYAYCSWVIRHLQNKPLFMSIDLIPVHYWEQLLWMDSANYGGIICPNPHEVQEQDQPTLLTQVDRPITLAWNIQQYLPMALQDEFGKTIAEFIDQVYKFSHQKRLAKISSGSQNGTANGEEENGAGASAGATKADKKSAEVVLFKKKLVSQQISRRLLKVFPEIMAKRRDSLKDPQLALLYAFPRQPGSHLQLSNPALELIKSLAAVFSIDPTIEREVRVMRKNLLDLIEIREFSPESLFTNPCESFVLRGVICSYCNYCQDLDFCRDPHLLPKIKKDTGEVVLGAWRCQECKEEYDREAIEESMVSIVERMVDQYQMQDLKCVKCRRVKADHLGEWCECSGRFVTVLGRNDYLRKMRVFENIAEFYGLSLLREIVGWTLSN</sequence>
<dbReference type="Pfam" id="PF22634">
    <property type="entry name" value="POL2_thumb"/>
    <property type="match status" value="1"/>
</dbReference>
<dbReference type="Gene3D" id="1.10.132.60">
    <property type="entry name" value="DNA polymerase family B, C-terminal domain"/>
    <property type="match status" value="1"/>
</dbReference>
<feature type="region of interest" description="Disordered" evidence="24">
    <location>
        <begin position="1047"/>
        <end position="1103"/>
    </location>
</feature>
<dbReference type="InterPro" id="IPR029703">
    <property type="entry name" value="POL2"/>
</dbReference>
<feature type="compositionally biased region" description="Acidic residues" evidence="24">
    <location>
        <begin position="196"/>
        <end position="206"/>
    </location>
</feature>
<keyword evidence="21" id="KW-0539">Nucleus</keyword>
<dbReference type="GO" id="GO:0007020">
    <property type="term" value="P:microtubule nucleation"/>
    <property type="evidence" value="ECO:0007669"/>
    <property type="project" value="UniProtKB-ARBA"/>
</dbReference>
<evidence type="ECO:0000256" key="1">
    <source>
        <dbReference type="ARBA" id="ARBA00004123"/>
    </source>
</evidence>
<comment type="similarity">
    <text evidence="4">Belongs to the TUBGCP family.</text>
</comment>
<evidence type="ECO:0000256" key="17">
    <source>
        <dbReference type="ARBA" id="ARBA00023004"/>
    </source>
</evidence>
<dbReference type="GO" id="GO:0008622">
    <property type="term" value="C:epsilon DNA polymerase complex"/>
    <property type="evidence" value="ECO:0007669"/>
    <property type="project" value="InterPro"/>
</dbReference>
<keyword evidence="11" id="KW-0493">Microtubule</keyword>
<comment type="similarity">
    <text evidence="3">Belongs to the DNA polymerase type-B family.</text>
</comment>
<keyword evidence="27" id="KW-1185">Reference proteome</keyword>
<dbReference type="Pfam" id="PF17681">
    <property type="entry name" value="GCP_N_terminal"/>
    <property type="match status" value="1"/>
</dbReference>
<keyword evidence="18" id="KW-0411">Iron-sulfur</keyword>
<dbReference type="InterPro" id="IPR042241">
    <property type="entry name" value="GCP_C_sf"/>
</dbReference>
<dbReference type="Pfam" id="PF08490">
    <property type="entry name" value="DUF1744"/>
    <property type="match status" value="1"/>
</dbReference>
<dbReference type="Pfam" id="PF04130">
    <property type="entry name" value="GCP_C_terminal"/>
    <property type="match status" value="1"/>
</dbReference>
<dbReference type="SMART" id="SM00486">
    <property type="entry name" value="POLBc"/>
    <property type="match status" value="1"/>
</dbReference>
<dbReference type="InterPro" id="IPR023211">
    <property type="entry name" value="DNA_pol_palm_dom_sf"/>
</dbReference>
<evidence type="ECO:0000256" key="23">
    <source>
        <dbReference type="ARBA" id="ARBA00049244"/>
    </source>
</evidence>
<dbReference type="OrthoDB" id="10060449at2759"/>
<feature type="region of interest" description="Disordered" evidence="24">
    <location>
        <begin position="970"/>
        <end position="1023"/>
    </location>
</feature>
<keyword evidence="7" id="KW-0004">4Fe-4S</keyword>
<dbReference type="GO" id="GO:0043015">
    <property type="term" value="F:gamma-tubulin binding"/>
    <property type="evidence" value="ECO:0007669"/>
    <property type="project" value="InterPro"/>
</dbReference>
<dbReference type="GO" id="GO:0003887">
    <property type="term" value="F:DNA-directed DNA polymerase activity"/>
    <property type="evidence" value="ECO:0007669"/>
    <property type="project" value="UniProtKB-KW"/>
</dbReference>
<dbReference type="Proteomes" id="UP000823405">
    <property type="component" value="Unassembled WGS sequence"/>
</dbReference>
<dbReference type="InterPro" id="IPR006133">
    <property type="entry name" value="DNA-dir_DNA_pol_B_exonuc"/>
</dbReference>
<dbReference type="SUPFAM" id="SSF56672">
    <property type="entry name" value="DNA/RNA polymerases"/>
    <property type="match status" value="1"/>
</dbReference>
<evidence type="ECO:0000256" key="12">
    <source>
        <dbReference type="ARBA" id="ARBA00022705"/>
    </source>
</evidence>
<dbReference type="Gene3D" id="1.20.120.1900">
    <property type="entry name" value="Gamma-tubulin complex, C-terminal domain"/>
    <property type="match status" value="1"/>
</dbReference>
<dbReference type="GO" id="GO:0051539">
    <property type="term" value="F:4 iron, 4 sulfur cluster binding"/>
    <property type="evidence" value="ECO:0007669"/>
    <property type="project" value="UniProtKB-KW"/>
</dbReference>
<evidence type="ECO:0000256" key="4">
    <source>
        <dbReference type="ARBA" id="ARBA00010337"/>
    </source>
</evidence>
<dbReference type="InterPro" id="IPR043502">
    <property type="entry name" value="DNA/RNA_pol_sf"/>
</dbReference>
<evidence type="ECO:0000256" key="8">
    <source>
        <dbReference type="ARBA" id="ARBA00022490"/>
    </source>
</evidence>